<dbReference type="InterPro" id="IPR001841">
    <property type="entry name" value="Znf_RING"/>
</dbReference>
<keyword evidence="1" id="KW-0862">Zinc</keyword>
<dbReference type="FunFam" id="3.30.40.10:FF:000388">
    <property type="entry name" value="Putative RING zinc finger domain superfamily protein"/>
    <property type="match status" value="1"/>
</dbReference>
<comment type="caution">
    <text evidence="4">The sequence shown here is derived from an EMBL/GenBank/DDBJ whole genome shotgun (WGS) entry which is preliminary data.</text>
</comment>
<dbReference type="Proteomes" id="UP001190700">
    <property type="component" value="Unassembled WGS sequence"/>
</dbReference>
<protein>
    <recommendedName>
        <fullName evidence="3">RING-type domain-containing protein</fullName>
    </recommendedName>
</protein>
<dbReference type="PANTHER" id="PTHR47531:SF2">
    <property type="entry name" value="RING_U-BOX SUPERFAMILY PROTEIN"/>
    <property type="match status" value="1"/>
</dbReference>
<dbReference type="AlphaFoldDB" id="A0AAE0L3F8"/>
<reference evidence="4 5" key="1">
    <citation type="journal article" date="2015" name="Genome Biol. Evol.">
        <title>Comparative Genomics of a Bacterivorous Green Alga Reveals Evolutionary Causalities and Consequences of Phago-Mixotrophic Mode of Nutrition.</title>
        <authorList>
            <person name="Burns J.A."/>
            <person name="Paasch A."/>
            <person name="Narechania A."/>
            <person name="Kim E."/>
        </authorList>
    </citation>
    <scope>NUCLEOTIDE SEQUENCE [LARGE SCALE GENOMIC DNA]</scope>
    <source>
        <strain evidence="4 5">PLY_AMNH</strain>
    </source>
</reference>
<keyword evidence="1" id="KW-0479">Metal-binding</keyword>
<dbReference type="SMART" id="SM00184">
    <property type="entry name" value="RING"/>
    <property type="match status" value="1"/>
</dbReference>
<dbReference type="SUPFAM" id="SSF57850">
    <property type="entry name" value="RING/U-box"/>
    <property type="match status" value="1"/>
</dbReference>
<dbReference type="PANTHER" id="PTHR47531">
    <property type="entry name" value="RING/U-BOX SUPERFAMILY PROTEIN"/>
    <property type="match status" value="1"/>
</dbReference>
<feature type="domain" description="RING-type" evidence="3">
    <location>
        <begin position="45"/>
        <end position="87"/>
    </location>
</feature>
<feature type="region of interest" description="Disordered" evidence="2">
    <location>
        <begin position="1"/>
        <end position="25"/>
    </location>
</feature>
<evidence type="ECO:0000256" key="2">
    <source>
        <dbReference type="SAM" id="MobiDB-lite"/>
    </source>
</evidence>
<keyword evidence="5" id="KW-1185">Reference proteome</keyword>
<organism evidence="4 5">
    <name type="scientific">Cymbomonas tetramitiformis</name>
    <dbReference type="NCBI Taxonomy" id="36881"/>
    <lineage>
        <taxon>Eukaryota</taxon>
        <taxon>Viridiplantae</taxon>
        <taxon>Chlorophyta</taxon>
        <taxon>Pyramimonadophyceae</taxon>
        <taxon>Pyramimonadales</taxon>
        <taxon>Pyramimonadaceae</taxon>
        <taxon>Cymbomonas</taxon>
    </lineage>
</organism>
<evidence type="ECO:0000313" key="4">
    <source>
        <dbReference type="EMBL" id="KAK3270618.1"/>
    </source>
</evidence>
<dbReference type="Gene3D" id="3.30.40.10">
    <property type="entry name" value="Zinc/RING finger domain, C3HC4 (zinc finger)"/>
    <property type="match status" value="1"/>
</dbReference>
<accession>A0AAE0L3F8</accession>
<keyword evidence="1" id="KW-0863">Zinc-finger</keyword>
<proteinExistence type="predicted"/>
<sequence>MFEEVEGQLNSQQNHNGPHPAPSRVVDSLPTRSYCCEAANKGSQCYICLSEYEDGELVRTLPCKHEFHAPCIDKWLKDVHRVCPLCRASICEDTSLPNSPV</sequence>
<dbReference type="Pfam" id="PF13639">
    <property type="entry name" value="zf-RING_2"/>
    <property type="match status" value="1"/>
</dbReference>
<dbReference type="InterPro" id="IPR013083">
    <property type="entry name" value="Znf_RING/FYVE/PHD"/>
</dbReference>
<dbReference type="EMBL" id="LGRX02010286">
    <property type="protein sequence ID" value="KAK3270618.1"/>
    <property type="molecule type" value="Genomic_DNA"/>
</dbReference>
<dbReference type="PROSITE" id="PS50089">
    <property type="entry name" value="ZF_RING_2"/>
    <property type="match status" value="1"/>
</dbReference>
<evidence type="ECO:0000256" key="1">
    <source>
        <dbReference type="PROSITE-ProRule" id="PRU00175"/>
    </source>
</evidence>
<dbReference type="GO" id="GO:0008270">
    <property type="term" value="F:zinc ion binding"/>
    <property type="evidence" value="ECO:0007669"/>
    <property type="project" value="UniProtKB-KW"/>
</dbReference>
<evidence type="ECO:0000313" key="5">
    <source>
        <dbReference type="Proteomes" id="UP001190700"/>
    </source>
</evidence>
<name>A0AAE0L3F8_9CHLO</name>
<gene>
    <name evidence="4" type="ORF">CYMTET_20989</name>
</gene>
<evidence type="ECO:0000259" key="3">
    <source>
        <dbReference type="PROSITE" id="PS50089"/>
    </source>
</evidence>